<dbReference type="EMBL" id="CP110821">
    <property type="protein sequence ID" value="WPX97384.1"/>
    <property type="molecule type" value="Genomic_DNA"/>
</dbReference>
<dbReference type="Gene3D" id="3.55.40.20">
    <property type="entry name" value="Iron/manganese superoxide dismutase, C-terminal domain"/>
    <property type="match status" value="1"/>
</dbReference>
<feature type="domain" description="Manganese/iron superoxide dismutase C-terminal" evidence="9">
    <location>
        <begin position="108"/>
        <end position="206"/>
    </location>
</feature>
<dbReference type="InterPro" id="IPR019833">
    <property type="entry name" value="Mn/Fe_SOD_BS"/>
</dbReference>
<dbReference type="PROSITE" id="PS00088">
    <property type="entry name" value="SOD_MN"/>
    <property type="match status" value="1"/>
</dbReference>
<sequence>MSIAERLEQKANEELMIEAQTLPYEKDLFAPTLSKETLDFHYDKHHLGYVTKLNNLISSTQYKNKVLESIIKESHKLGDEAIYNNAAQIWNHDFYWNSLAIKSGMSDTISSLIKQDFKSLENFNDKVVEEGMLLFGSGWLWLVQDKNTKKLRLITTSNAENPLTSDLIPILTIDLWEHAYYIDYRNDRKSYLTKIVGYLNWDFADKNLIN</sequence>
<dbReference type="InterPro" id="IPR019832">
    <property type="entry name" value="Mn/Fe_SOD_C"/>
</dbReference>
<evidence type="ECO:0000313" key="11">
    <source>
        <dbReference type="EMBL" id="WPX97384.1"/>
    </source>
</evidence>
<dbReference type="PIRSF" id="PIRSF000349">
    <property type="entry name" value="SODismutase"/>
    <property type="match status" value="1"/>
</dbReference>
<dbReference type="InterPro" id="IPR036324">
    <property type="entry name" value="Mn/Fe_SOD_N_sf"/>
</dbReference>
<evidence type="ECO:0000259" key="8">
    <source>
        <dbReference type="Pfam" id="PF00081"/>
    </source>
</evidence>
<evidence type="ECO:0000256" key="2">
    <source>
        <dbReference type="ARBA" id="ARBA00008714"/>
    </source>
</evidence>
<comment type="function">
    <text evidence="5">Destroys superoxide anion radicals which are normally produced within the cells and which are toxic to biological systems. Catalyzes the dismutation of superoxide anion radicals into O2 and H2O2 by successive reduction and oxidation of the transition metal ion at the active site.</text>
</comment>
<name>A0ABZ0UQ16_9RICK</name>
<keyword evidence="11" id="KW-0614">Plasmid</keyword>
<comment type="function">
    <text evidence="7">Destroys radicals which are normally produced within the cells and which are toxic to biological systems.</text>
</comment>
<dbReference type="Proteomes" id="UP001327219">
    <property type="component" value="Plasmid unnamed1"/>
</dbReference>
<comment type="cofactor">
    <cofactor evidence="1">
        <name>Fe(3+)</name>
        <dbReference type="ChEBI" id="CHEBI:29034"/>
    </cofactor>
</comment>
<evidence type="ECO:0000259" key="9">
    <source>
        <dbReference type="Pfam" id="PF02777"/>
    </source>
</evidence>
<evidence type="ECO:0000313" key="12">
    <source>
        <dbReference type="Proteomes" id="UP001327219"/>
    </source>
</evidence>
<dbReference type="SUPFAM" id="SSF54719">
    <property type="entry name" value="Fe,Mn superoxide dismutase (SOD), C-terminal domain"/>
    <property type="match status" value="1"/>
</dbReference>
<keyword evidence="4 7" id="KW-0560">Oxidoreductase</keyword>
<comment type="catalytic activity">
    <reaction evidence="6">
        <text>2 superoxide + 2 H(+) = H2O2 + O2</text>
        <dbReference type="Rhea" id="RHEA:20696"/>
        <dbReference type="ChEBI" id="CHEBI:15378"/>
        <dbReference type="ChEBI" id="CHEBI:15379"/>
        <dbReference type="ChEBI" id="CHEBI:16240"/>
        <dbReference type="ChEBI" id="CHEBI:18421"/>
        <dbReference type="EC" id="1.15.1.1"/>
    </reaction>
    <physiologicalReaction direction="left-to-right" evidence="6">
        <dbReference type="Rhea" id="RHEA:20697"/>
    </physiologicalReaction>
</comment>
<evidence type="ECO:0000313" key="10">
    <source>
        <dbReference type="EMBL" id="WPX97109.1"/>
    </source>
</evidence>
<dbReference type="EC" id="1.15.1.1" evidence="7"/>
<gene>
    <name evidence="10" type="ORF">Bandiella_01253</name>
    <name evidence="11" type="ORF">Bandiella_01534</name>
</gene>
<dbReference type="PANTHER" id="PTHR42769">
    <property type="entry name" value="SUPEROXIDE DISMUTASE"/>
    <property type="match status" value="1"/>
</dbReference>
<dbReference type="InterPro" id="IPR001189">
    <property type="entry name" value="Mn/Fe_SOD"/>
</dbReference>
<dbReference type="PRINTS" id="PR01703">
    <property type="entry name" value="MNSODISMTASE"/>
</dbReference>
<keyword evidence="12" id="KW-1185">Reference proteome</keyword>
<evidence type="ECO:0000256" key="6">
    <source>
        <dbReference type="ARBA" id="ARBA00047393"/>
    </source>
</evidence>
<feature type="domain" description="Manganese/iron superoxide dismutase N-terminal" evidence="8">
    <location>
        <begin position="20"/>
        <end position="99"/>
    </location>
</feature>
<evidence type="ECO:0000256" key="3">
    <source>
        <dbReference type="ARBA" id="ARBA00022723"/>
    </source>
</evidence>
<accession>A0ABZ0UQ16</accession>
<dbReference type="EMBL" id="CP110820">
    <property type="protein sequence ID" value="WPX97109.1"/>
    <property type="molecule type" value="Genomic_DNA"/>
</dbReference>
<comment type="similarity">
    <text evidence="2 7">Belongs to the iron/manganese superoxide dismutase family.</text>
</comment>
<keyword evidence="3 7" id="KW-0479">Metal-binding</keyword>
<evidence type="ECO:0000256" key="4">
    <source>
        <dbReference type="ARBA" id="ARBA00023002"/>
    </source>
</evidence>
<dbReference type="Gene3D" id="1.10.287.990">
    <property type="entry name" value="Fe,Mn superoxide dismutase (SOD) domain"/>
    <property type="match status" value="1"/>
</dbReference>
<evidence type="ECO:0000256" key="1">
    <source>
        <dbReference type="ARBA" id="ARBA00001965"/>
    </source>
</evidence>
<evidence type="ECO:0000256" key="7">
    <source>
        <dbReference type="RuleBase" id="RU000414"/>
    </source>
</evidence>
<evidence type="ECO:0000256" key="5">
    <source>
        <dbReference type="ARBA" id="ARBA00024318"/>
    </source>
</evidence>
<dbReference type="InterPro" id="IPR019831">
    <property type="entry name" value="Mn/Fe_SOD_N"/>
</dbReference>
<geneLocation type="plasmid" evidence="11 12">
    <name>unnamed1</name>
</geneLocation>
<dbReference type="RefSeq" id="WP_323732731.1">
    <property type="nucleotide sequence ID" value="NZ_CP110820.1"/>
</dbReference>
<proteinExistence type="inferred from homology"/>
<dbReference type="InterPro" id="IPR036314">
    <property type="entry name" value="SOD_C_sf"/>
</dbReference>
<dbReference type="PANTHER" id="PTHR42769:SF3">
    <property type="entry name" value="SUPEROXIDE DISMUTASE [FE] 2, CHLOROPLASTIC"/>
    <property type="match status" value="1"/>
</dbReference>
<dbReference type="SUPFAM" id="SSF46609">
    <property type="entry name" value="Fe,Mn superoxide dismutase (SOD), N-terminal domain"/>
    <property type="match status" value="1"/>
</dbReference>
<organism evidence="10 12">
    <name type="scientific">Candidatus Bandiella euplotis</name>
    <dbReference type="NCBI Taxonomy" id="1664265"/>
    <lineage>
        <taxon>Bacteria</taxon>
        <taxon>Pseudomonadati</taxon>
        <taxon>Pseudomonadota</taxon>
        <taxon>Alphaproteobacteria</taxon>
        <taxon>Rickettsiales</taxon>
        <taxon>Candidatus Midichloriaceae</taxon>
        <taxon>Candidatus Bandiella</taxon>
    </lineage>
</organism>
<reference evidence="10 12" key="1">
    <citation type="submission" date="2022-11" db="EMBL/GenBank/DDBJ databases">
        <title>Host association and intracellularity evolved multiple times independently in the Rickettsiales.</title>
        <authorList>
            <person name="Castelli M."/>
            <person name="Nardi T."/>
            <person name="Gammuto L."/>
            <person name="Bellinzona G."/>
            <person name="Sabaneyeva E."/>
            <person name="Potekhin A."/>
            <person name="Serra V."/>
            <person name="Petroni G."/>
            <person name="Sassera D."/>
        </authorList>
    </citation>
    <scope>NUCLEOTIDE SEQUENCE [LARGE SCALE GENOMIC DNA]</scope>
    <source>
        <strain evidence="10 12">NDG2</strain>
        <plasmid evidence="11 12">unnamed1</plasmid>
    </source>
</reference>
<dbReference type="Pfam" id="PF02777">
    <property type="entry name" value="Sod_Fe_C"/>
    <property type="match status" value="1"/>
</dbReference>
<protein>
    <recommendedName>
        <fullName evidence="7">Superoxide dismutase</fullName>
        <ecNumber evidence="7">1.15.1.1</ecNumber>
    </recommendedName>
</protein>
<dbReference type="Proteomes" id="UP001327219">
    <property type="component" value="Chromosome"/>
</dbReference>
<dbReference type="Pfam" id="PF00081">
    <property type="entry name" value="Sod_Fe_N"/>
    <property type="match status" value="1"/>
</dbReference>